<sequence length="201" mass="22713">MSRSLQHVGEFRIIGQGRHALRIACGRLGRVFFSQIETFNNTGIILAFCSSCLHRRLRVILNRSLRSRSLLIIHHLRPFNVTSLPCRHTRHLVRPHASSKEGEEWCATSCTRGAVVQGDRRIYACMSKARVTVLNFGSLNRTLSLPISLLNTSLGLRVVRPSNVDADAVVLEDLLDDVQKLSAWRRVSIRARRRGLSPKKI</sequence>
<dbReference type="InParanoid" id="K2R9Z3"/>
<dbReference type="HOGENOM" id="CLU_1360642_0_0_1"/>
<dbReference type="Proteomes" id="UP000007129">
    <property type="component" value="Unassembled WGS sequence"/>
</dbReference>
<proteinExistence type="predicted"/>
<name>K2R9Z3_MACPH</name>
<organism evidence="1 2">
    <name type="scientific">Macrophomina phaseolina (strain MS6)</name>
    <name type="common">Charcoal rot fungus</name>
    <dbReference type="NCBI Taxonomy" id="1126212"/>
    <lineage>
        <taxon>Eukaryota</taxon>
        <taxon>Fungi</taxon>
        <taxon>Dikarya</taxon>
        <taxon>Ascomycota</taxon>
        <taxon>Pezizomycotina</taxon>
        <taxon>Dothideomycetes</taxon>
        <taxon>Dothideomycetes incertae sedis</taxon>
        <taxon>Botryosphaeriales</taxon>
        <taxon>Botryosphaeriaceae</taxon>
        <taxon>Macrophomina</taxon>
    </lineage>
</organism>
<accession>K2R9Z3</accession>
<dbReference type="AlphaFoldDB" id="K2R9Z3"/>
<dbReference type="VEuPathDB" id="FungiDB:MPH_13249"/>
<evidence type="ECO:0000313" key="2">
    <source>
        <dbReference type="Proteomes" id="UP000007129"/>
    </source>
</evidence>
<dbReference type="EMBL" id="AHHD01000572">
    <property type="protein sequence ID" value="EKG09672.1"/>
    <property type="molecule type" value="Genomic_DNA"/>
</dbReference>
<reference evidence="1 2" key="1">
    <citation type="journal article" date="2012" name="BMC Genomics">
        <title>Tools to kill: Genome of one of the most destructive plant pathogenic fungi Macrophomina phaseolina.</title>
        <authorList>
            <person name="Islam M.S."/>
            <person name="Haque M.S."/>
            <person name="Islam M.M."/>
            <person name="Emdad E.M."/>
            <person name="Halim A."/>
            <person name="Hossen Q.M.M."/>
            <person name="Hossain M.Z."/>
            <person name="Ahmed B."/>
            <person name="Rahim S."/>
            <person name="Rahman M.S."/>
            <person name="Alam M.M."/>
            <person name="Hou S."/>
            <person name="Wan X."/>
            <person name="Saito J.A."/>
            <person name="Alam M."/>
        </authorList>
    </citation>
    <scope>NUCLEOTIDE SEQUENCE [LARGE SCALE GENOMIC DNA]</scope>
    <source>
        <strain evidence="1 2">MS6</strain>
    </source>
</reference>
<gene>
    <name evidence="1" type="ORF">MPH_13249</name>
</gene>
<comment type="caution">
    <text evidence="1">The sequence shown here is derived from an EMBL/GenBank/DDBJ whole genome shotgun (WGS) entry which is preliminary data.</text>
</comment>
<evidence type="ECO:0000313" key="1">
    <source>
        <dbReference type="EMBL" id="EKG09672.1"/>
    </source>
</evidence>
<protein>
    <submittedName>
        <fullName evidence="1">Uncharacterized protein</fullName>
    </submittedName>
</protein>